<protein>
    <submittedName>
        <fullName evidence="2">Uncharacterized protein DUF4383</fullName>
    </submittedName>
</protein>
<dbReference type="RefSeq" id="WP_116178739.1">
    <property type="nucleotide sequence ID" value="NZ_CP144375.1"/>
</dbReference>
<feature type="transmembrane region" description="Helical" evidence="1">
    <location>
        <begin position="12"/>
        <end position="35"/>
    </location>
</feature>
<comment type="caution">
    <text evidence="2">The sequence shown here is derived from an EMBL/GenBank/DDBJ whole genome shotgun (WGS) entry which is preliminary data.</text>
</comment>
<name>A0A3E0H990_9PSEU</name>
<evidence type="ECO:0000313" key="2">
    <source>
        <dbReference type="EMBL" id="REH39426.1"/>
    </source>
</evidence>
<keyword evidence="1" id="KW-0472">Membrane</keyword>
<feature type="transmembrane region" description="Helical" evidence="1">
    <location>
        <begin position="69"/>
        <end position="87"/>
    </location>
</feature>
<dbReference type="Proteomes" id="UP000256269">
    <property type="component" value="Unassembled WGS sequence"/>
</dbReference>
<sequence length="136" mass="14598">MSDTTVRRRVDVGRVILVVEGILLVLLGVAGLLGANDLVLGFALNRPHAIALVVTGGLALLVAVRRRLVLVFAVLQFLAYGAAFLYGASTQGRPADDMWRFNQPDSWLHLGVAIVSLVIAYTVAAARGAHRRVKTK</sequence>
<dbReference type="AlphaFoldDB" id="A0A3E0H990"/>
<keyword evidence="3" id="KW-1185">Reference proteome</keyword>
<dbReference type="EMBL" id="QUNO01000013">
    <property type="protein sequence ID" value="REH39426.1"/>
    <property type="molecule type" value="Genomic_DNA"/>
</dbReference>
<keyword evidence="1" id="KW-1133">Transmembrane helix</keyword>
<gene>
    <name evidence="2" type="ORF">BCF44_113281</name>
</gene>
<dbReference type="Pfam" id="PF14325">
    <property type="entry name" value="DUF4383"/>
    <property type="match status" value="1"/>
</dbReference>
<dbReference type="OrthoDB" id="572373at2"/>
<organism evidence="2 3">
    <name type="scientific">Kutzneria buriramensis</name>
    <dbReference type="NCBI Taxonomy" id="1045776"/>
    <lineage>
        <taxon>Bacteria</taxon>
        <taxon>Bacillati</taxon>
        <taxon>Actinomycetota</taxon>
        <taxon>Actinomycetes</taxon>
        <taxon>Pseudonocardiales</taxon>
        <taxon>Pseudonocardiaceae</taxon>
        <taxon>Kutzneria</taxon>
    </lineage>
</organism>
<proteinExistence type="predicted"/>
<evidence type="ECO:0000256" key="1">
    <source>
        <dbReference type="SAM" id="Phobius"/>
    </source>
</evidence>
<feature type="transmembrane region" description="Helical" evidence="1">
    <location>
        <begin position="107"/>
        <end position="126"/>
    </location>
</feature>
<reference evidence="2 3" key="1">
    <citation type="submission" date="2018-08" db="EMBL/GenBank/DDBJ databases">
        <title>Genomic Encyclopedia of Archaeal and Bacterial Type Strains, Phase II (KMG-II): from individual species to whole genera.</title>
        <authorList>
            <person name="Goeker M."/>
        </authorList>
    </citation>
    <scope>NUCLEOTIDE SEQUENCE [LARGE SCALE GENOMIC DNA]</scope>
    <source>
        <strain evidence="2 3">DSM 45791</strain>
    </source>
</reference>
<evidence type="ECO:0000313" key="3">
    <source>
        <dbReference type="Proteomes" id="UP000256269"/>
    </source>
</evidence>
<feature type="transmembrane region" description="Helical" evidence="1">
    <location>
        <begin position="47"/>
        <end position="64"/>
    </location>
</feature>
<keyword evidence="1" id="KW-0812">Transmembrane</keyword>
<accession>A0A3E0H990</accession>